<evidence type="ECO:0000313" key="2">
    <source>
        <dbReference type="Proteomes" id="UP001286313"/>
    </source>
</evidence>
<organism evidence="1 2">
    <name type="scientific">Petrolisthes cinctipes</name>
    <name type="common">Flat porcelain crab</name>
    <dbReference type="NCBI Taxonomy" id="88211"/>
    <lineage>
        <taxon>Eukaryota</taxon>
        <taxon>Metazoa</taxon>
        <taxon>Ecdysozoa</taxon>
        <taxon>Arthropoda</taxon>
        <taxon>Crustacea</taxon>
        <taxon>Multicrustacea</taxon>
        <taxon>Malacostraca</taxon>
        <taxon>Eumalacostraca</taxon>
        <taxon>Eucarida</taxon>
        <taxon>Decapoda</taxon>
        <taxon>Pleocyemata</taxon>
        <taxon>Anomura</taxon>
        <taxon>Galatheoidea</taxon>
        <taxon>Porcellanidae</taxon>
        <taxon>Petrolisthes</taxon>
    </lineage>
</organism>
<accession>A0AAE1GMW4</accession>
<name>A0AAE1GMW4_PETCI</name>
<dbReference type="EMBL" id="JAWQEG010000033">
    <property type="protein sequence ID" value="KAK3895650.1"/>
    <property type="molecule type" value="Genomic_DNA"/>
</dbReference>
<gene>
    <name evidence="1" type="ORF">Pcinc_000573</name>
</gene>
<comment type="caution">
    <text evidence="1">The sequence shown here is derived from an EMBL/GenBank/DDBJ whole genome shotgun (WGS) entry which is preliminary data.</text>
</comment>
<dbReference type="AlphaFoldDB" id="A0AAE1GMW4"/>
<keyword evidence="2" id="KW-1185">Reference proteome</keyword>
<sequence>MALCTFSPSQSALHGGLKLFQCQTQPPKTEQKLCCMGPAFISRLWIFLDSNHLDRLCHTVGKYRPCIQTHKTSPPQHASNSLHACKYVFVRNDAQNDALPNSYHGPYAVLEHRAGRNDWVSIDCLKLFYLEDKANKPITSLVDHPTQLCLFLLYLLMMNLVSPYLRLDGQSVNLTDWKPSWDFVKRSL</sequence>
<protein>
    <submittedName>
        <fullName evidence="1">Uncharacterized protein</fullName>
    </submittedName>
</protein>
<dbReference type="Proteomes" id="UP001286313">
    <property type="component" value="Unassembled WGS sequence"/>
</dbReference>
<reference evidence="1" key="1">
    <citation type="submission" date="2023-10" db="EMBL/GenBank/DDBJ databases">
        <title>Genome assemblies of two species of porcelain crab, Petrolisthes cinctipes and Petrolisthes manimaculis (Anomura: Porcellanidae).</title>
        <authorList>
            <person name="Angst P."/>
        </authorList>
    </citation>
    <scope>NUCLEOTIDE SEQUENCE</scope>
    <source>
        <strain evidence="1">PB745_01</strain>
        <tissue evidence="1">Gill</tissue>
    </source>
</reference>
<evidence type="ECO:0000313" key="1">
    <source>
        <dbReference type="EMBL" id="KAK3895650.1"/>
    </source>
</evidence>
<proteinExistence type="predicted"/>